<dbReference type="EMBL" id="JAPHNI010000053">
    <property type="protein sequence ID" value="KAJ8117416.1"/>
    <property type="molecule type" value="Genomic_DNA"/>
</dbReference>
<comment type="caution">
    <text evidence="1">The sequence shown here is derived from an EMBL/GenBank/DDBJ whole genome shotgun (WGS) entry which is preliminary data.</text>
</comment>
<dbReference type="Proteomes" id="UP001153331">
    <property type="component" value="Unassembled WGS sequence"/>
</dbReference>
<evidence type="ECO:0000313" key="1">
    <source>
        <dbReference type="EMBL" id="KAJ8117416.1"/>
    </source>
</evidence>
<name>A0ACC2IQJ6_9PLEO</name>
<accession>A0ACC2IQJ6</accession>
<organism evidence="1 2">
    <name type="scientific">Boeremia exigua</name>
    <dbReference type="NCBI Taxonomy" id="749465"/>
    <lineage>
        <taxon>Eukaryota</taxon>
        <taxon>Fungi</taxon>
        <taxon>Dikarya</taxon>
        <taxon>Ascomycota</taxon>
        <taxon>Pezizomycotina</taxon>
        <taxon>Dothideomycetes</taxon>
        <taxon>Pleosporomycetidae</taxon>
        <taxon>Pleosporales</taxon>
        <taxon>Pleosporineae</taxon>
        <taxon>Didymellaceae</taxon>
        <taxon>Boeremia</taxon>
    </lineage>
</organism>
<keyword evidence="2" id="KW-1185">Reference proteome</keyword>
<protein>
    <submittedName>
        <fullName evidence="1">Uncharacterized protein</fullName>
    </submittedName>
</protein>
<evidence type="ECO:0000313" key="2">
    <source>
        <dbReference type="Proteomes" id="UP001153331"/>
    </source>
</evidence>
<sequence>MRGPEDVHVGPVRAVPSTSAPEKHLPDHSHPPRLLGSASDGCVDAATTVSDGDTIDGTSGVDAASATAVAGSDTDTADGAETSVGSTWLATAIRHLSRQNSSVVGSFVQLRSPTASTSVMHSQHCLSSTTLSITRKYQSDCRPTKACLKFFILD</sequence>
<proteinExistence type="predicted"/>
<reference evidence="1" key="1">
    <citation type="submission" date="2022-11" db="EMBL/GenBank/DDBJ databases">
        <title>Genome Sequence of Boeremia exigua.</title>
        <authorList>
            <person name="Buettner E."/>
        </authorList>
    </citation>
    <scope>NUCLEOTIDE SEQUENCE</scope>
    <source>
        <strain evidence="1">CU02</strain>
    </source>
</reference>
<gene>
    <name evidence="1" type="ORF">OPT61_g1378</name>
</gene>